<dbReference type="EMBL" id="KN846957">
    <property type="protein sequence ID" value="KIW70201.1"/>
    <property type="molecule type" value="Genomic_DNA"/>
</dbReference>
<gene>
    <name evidence="1" type="ORF">PV04_02493</name>
</gene>
<organism evidence="1 2">
    <name type="scientific">Phialophora macrospora</name>
    <dbReference type="NCBI Taxonomy" id="1851006"/>
    <lineage>
        <taxon>Eukaryota</taxon>
        <taxon>Fungi</taxon>
        <taxon>Dikarya</taxon>
        <taxon>Ascomycota</taxon>
        <taxon>Pezizomycotina</taxon>
        <taxon>Eurotiomycetes</taxon>
        <taxon>Chaetothyriomycetidae</taxon>
        <taxon>Chaetothyriales</taxon>
        <taxon>Herpotrichiellaceae</taxon>
        <taxon>Phialophora</taxon>
    </lineage>
</organism>
<reference evidence="1 2" key="1">
    <citation type="submission" date="2015-01" db="EMBL/GenBank/DDBJ databases">
        <title>The Genome Sequence of Capronia semiimmersa CBS27337.</title>
        <authorList>
            <consortium name="The Broad Institute Genomics Platform"/>
            <person name="Cuomo C."/>
            <person name="de Hoog S."/>
            <person name="Gorbushina A."/>
            <person name="Stielow B."/>
            <person name="Teixiera M."/>
            <person name="Abouelleil A."/>
            <person name="Chapman S.B."/>
            <person name="Priest M."/>
            <person name="Young S.K."/>
            <person name="Wortman J."/>
            <person name="Nusbaum C."/>
            <person name="Birren B."/>
        </authorList>
    </citation>
    <scope>NUCLEOTIDE SEQUENCE [LARGE SCALE GENOMIC DNA]</scope>
    <source>
        <strain evidence="1 2">CBS 27337</strain>
    </source>
</reference>
<name>A0A0D2CYA9_9EURO</name>
<accession>A0A0D2CYA9</accession>
<keyword evidence="2" id="KW-1185">Reference proteome</keyword>
<evidence type="ECO:0000313" key="2">
    <source>
        <dbReference type="Proteomes" id="UP000054266"/>
    </source>
</evidence>
<evidence type="ECO:0000313" key="1">
    <source>
        <dbReference type="EMBL" id="KIW70201.1"/>
    </source>
</evidence>
<dbReference type="HOGENOM" id="CLU_2222944_0_0_1"/>
<dbReference type="AlphaFoldDB" id="A0A0D2CYA9"/>
<protein>
    <submittedName>
        <fullName evidence="1">Uncharacterized protein</fullName>
    </submittedName>
</protein>
<dbReference type="Proteomes" id="UP000054266">
    <property type="component" value="Unassembled WGS sequence"/>
</dbReference>
<proteinExistence type="predicted"/>
<sequence length="106" mass="11844">MPNALSCPGRSSALMSVEAAGLVVQIQGDPHSLFRVCHEPSSRSCTEHAQSIRDEPSTLILFRRPSIAWVLDPISSRLTWRILIVRRLGAHCTHMGPAMRRSRCRL</sequence>